<evidence type="ECO:0000313" key="4">
    <source>
        <dbReference type="Proteomes" id="UP000641646"/>
    </source>
</evidence>
<dbReference type="AlphaFoldDB" id="A0A926ZL51"/>
<evidence type="ECO:0000313" key="3">
    <source>
        <dbReference type="EMBL" id="MBD2186369.1"/>
    </source>
</evidence>
<protein>
    <submittedName>
        <fullName evidence="3">Ycf66 family protein</fullName>
    </submittedName>
</protein>
<keyword evidence="2" id="KW-1133">Transmembrane helix</keyword>
<organism evidence="3 4">
    <name type="scientific">Aerosakkonema funiforme FACHB-1375</name>
    <dbReference type="NCBI Taxonomy" id="2949571"/>
    <lineage>
        <taxon>Bacteria</taxon>
        <taxon>Bacillati</taxon>
        <taxon>Cyanobacteriota</taxon>
        <taxon>Cyanophyceae</taxon>
        <taxon>Oscillatoriophycideae</taxon>
        <taxon>Aerosakkonematales</taxon>
        <taxon>Aerosakkonemataceae</taxon>
        <taxon>Aerosakkonema</taxon>
    </lineage>
</organism>
<dbReference type="Proteomes" id="UP000641646">
    <property type="component" value="Unassembled WGS sequence"/>
</dbReference>
<feature type="compositionally biased region" description="Basic and acidic residues" evidence="1">
    <location>
        <begin position="207"/>
        <end position="237"/>
    </location>
</feature>
<name>A0A926ZL51_9CYAN</name>
<comment type="caution">
    <text evidence="3">The sequence shown here is derived from an EMBL/GenBank/DDBJ whole genome shotgun (WGS) entry which is preliminary data.</text>
</comment>
<evidence type="ECO:0000256" key="2">
    <source>
        <dbReference type="SAM" id="Phobius"/>
    </source>
</evidence>
<proteinExistence type="predicted"/>
<reference evidence="3" key="1">
    <citation type="journal article" date="2015" name="ISME J.">
        <title>Draft Genome Sequence of Streptomyces incarnatus NRRL8089, which Produces the Nucleoside Antibiotic Sinefungin.</title>
        <authorList>
            <person name="Oshima K."/>
            <person name="Hattori M."/>
            <person name="Shimizu H."/>
            <person name="Fukuda K."/>
            <person name="Nemoto M."/>
            <person name="Inagaki K."/>
            <person name="Tamura T."/>
        </authorList>
    </citation>
    <scope>NUCLEOTIDE SEQUENCE</scope>
    <source>
        <strain evidence="3">FACHB-1375</strain>
    </source>
</reference>
<feature type="transmembrane region" description="Helical" evidence="2">
    <location>
        <begin position="6"/>
        <end position="26"/>
    </location>
</feature>
<evidence type="ECO:0000256" key="1">
    <source>
        <dbReference type="SAM" id="MobiDB-lite"/>
    </source>
</evidence>
<keyword evidence="4" id="KW-1185">Reference proteome</keyword>
<feature type="compositionally biased region" description="Basic and acidic residues" evidence="1">
    <location>
        <begin position="127"/>
        <end position="140"/>
    </location>
</feature>
<gene>
    <name evidence="3" type="ORF">H6G03_35845</name>
</gene>
<dbReference type="InterPro" id="IPR010004">
    <property type="entry name" value="Uncharacterised_Ycf66"/>
</dbReference>
<keyword evidence="2" id="KW-0812">Transmembrane</keyword>
<dbReference type="EMBL" id="JACJPW010000197">
    <property type="protein sequence ID" value="MBD2186369.1"/>
    <property type="molecule type" value="Genomic_DNA"/>
</dbReference>
<dbReference type="RefSeq" id="WP_190475641.1">
    <property type="nucleotide sequence ID" value="NZ_JACJPW010000197.1"/>
</dbReference>
<feature type="transmembrane region" description="Helical" evidence="2">
    <location>
        <begin position="38"/>
        <end position="56"/>
    </location>
</feature>
<dbReference type="Pfam" id="PF07444">
    <property type="entry name" value="Ycf66_N"/>
    <property type="match status" value="1"/>
</dbReference>
<feature type="region of interest" description="Disordered" evidence="1">
    <location>
        <begin position="123"/>
        <end position="266"/>
    </location>
</feature>
<keyword evidence="2" id="KW-0472">Membrane</keyword>
<accession>A0A926ZL51</accession>
<sequence length="266" mass="30209">MINVNFNLASMSGIVLALAGTALYALRTWRPELSRDSDIFFSAVSLLCGGILLIYGWRFDPIMQFGQVLLTGATIFFALENIKLRGVSTEQAKRNTPIVDKERPVSSNYRVYQDAELDALVPDEEDLMRPRLRGDRDSRSSRNGGSYGTESRRRPSSRNSNSDKLTSTETRRKRRPRPEAPSSQLSDEWGDAGNNVEDVPPRGSTRSRSDERRRPETASSRDRRRSVEDSSYDRSTRNVEPTSDYVDYQPIDPNEDEEDNSNNFDK</sequence>
<reference evidence="3" key="2">
    <citation type="submission" date="2020-08" db="EMBL/GenBank/DDBJ databases">
        <authorList>
            <person name="Chen M."/>
            <person name="Teng W."/>
            <person name="Zhao L."/>
            <person name="Hu C."/>
            <person name="Zhou Y."/>
            <person name="Han B."/>
            <person name="Song L."/>
            <person name="Shu W."/>
        </authorList>
    </citation>
    <scope>NUCLEOTIDE SEQUENCE</scope>
    <source>
        <strain evidence="3">FACHB-1375</strain>
    </source>
</reference>